<dbReference type="PRINTS" id="PR00619">
    <property type="entry name" value="GATAZNFINGER"/>
</dbReference>
<dbReference type="GO" id="GO:0000978">
    <property type="term" value="F:RNA polymerase II cis-regulatory region sequence-specific DNA binding"/>
    <property type="evidence" value="ECO:0007669"/>
    <property type="project" value="TreeGrafter"/>
</dbReference>
<keyword evidence="2" id="KW-0479">Metal-binding</keyword>
<evidence type="ECO:0000256" key="3">
    <source>
        <dbReference type="ARBA" id="ARBA00022771"/>
    </source>
</evidence>
<protein>
    <recommendedName>
        <fullName evidence="8">GATA-type domain-containing protein</fullName>
    </recommendedName>
</protein>
<dbReference type="GO" id="GO:0000981">
    <property type="term" value="F:DNA-binding transcription factor activity, RNA polymerase II-specific"/>
    <property type="evidence" value="ECO:0007669"/>
    <property type="project" value="TreeGrafter"/>
</dbReference>
<dbReference type="AlphaFoldDB" id="A0AAD7BS64"/>
<comment type="caution">
    <text evidence="9">The sequence shown here is derived from an EMBL/GenBank/DDBJ whole genome shotgun (WGS) entry which is preliminary data.</text>
</comment>
<sequence>MHTPHSLLFNSIVDREIEDNSRTTSPSLSSSRTSPAVSMLRTTSLYWAPDCSPPSSASSATSAYATAFPGSFPGAQQQYNRQQRGATPSIDLTGLIPIHDSSRFGRGPIPELGTCDNDYQWSPPNMAAHYNGAVKSAPSSWHPPADGDLSTSQQCQWVMAAQQFTEYTTPYPPSSPYPTSASSSSASASVPSSPYYLTPPHTSAPLPTLPSVVPHAHVPRRAAAQDDPNVPKKSCSHCHVTSTPLWRRDPSTHRVLCNACGLYLQQRNKLRPQELIDADLPDSDSDSGPPDESYEGPRCSHCNTRQTSVWRRSKTGAQVCNACGVYARLRGRDRPLSLKRTKIKPRTKHSKQ</sequence>
<evidence type="ECO:0000256" key="5">
    <source>
        <dbReference type="ARBA" id="ARBA00023242"/>
    </source>
</evidence>
<dbReference type="SUPFAM" id="SSF57716">
    <property type="entry name" value="Glucocorticoid receptor-like (DNA-binding domain)"/>
    <property type="match status" value="2"/>
</dbReference>
<feature type="compositionally biased region" description="Low complexity" evidence="7">
    <location>
        <begin position="177"/>
        <end position="193"/>
    </location>
</feature>
<feature type="domain" description="GATA-type" evidence="8">
    <location>
        <begin position="229"/>
        <end position="272"/>
    </location>
</feature>
<dbReference type="GO" id="GO:0000122">
    <property type="term" value="P:negative regulation of transcription by RNA polymerase II"/>
    <property type="evidence" value="ECO:0007669"/>
    <property type="project" value="TreeGrafter"/>
</dbReference>
<keyword evidence="5" id="KW-0539">Nucleus</keyword>
<dbReference type="InterPro" id="IPR013088">
    <property type="entry name" value="Znf_NHR/GATA"/>
</dbReference>
<feature type="region of interest" description="Disordered" evidence="7">
    <location>
        <begin position="170"/>
        <end position="193"/>
    </location>
</feature>
<keyword evidence="10" id="KW-1185">Reference proteome</keyword>
<dbReference type="InterPro" id="IPR039355">
    <property type="entry name" value="Transcription_factor_GATA"/>
</dbReference>
<keyword evidence="3 6" id="KW-0863">Zinc-finger</keyword>
<dbReference type="PROSITE" id="PS00344">
    <property type="entry name" value="GATA_ZN_FINGER_1"/>
    <property type="match status" value="1"/>
</dbReference>
<gene>
    <name evidence="9" type="ORF">FB45DRAFT_794964</name>
</gene>
<dbReference type="CDD" id="cd00202">
    <property type="entry name" value="ZnF_GATA"/>
    <property type="match status" value="2"/>
</dbReference>
<feature type="region of interest" description="Disordered" evidence="7">
    <location>
        <begin position="277"/>
        <end position="301"/>
    </location>
</feature>
<evidence type="ECO:0000256" key="7">
    <source>
        <dbReference type="SAM" id="MobiDB-lite"/>
    </source>
</evidence>
<organism evidence="9 10">
    <name type="scientific">Roridomyces roridus</name>
    <dbReference type="NCBI Taxonomy" id="1738132"/>
    <lineage>
        <taxon>Eukaryota</taxon>
        <taxon>Fungi</taxon>
        <taxon>Dikarya</taxon>
        <taxon>Basidiomycota</taxon>
        <taxon>Agaricomycotina</taxon>
        <taxon>Agaricomycetes</taxon>
        <taxon>Agaricomycetidae</taxon>
        <taxon>Agaricales</taxon>
        <taxon>Marasmiineae</taxon>
        <taxon>Mycenaceae</taxon>
        <taxon>Roridomyces</taxon>
    </lineage>
</organism>
<dbReference type="EMBL" id="JARKIF010000010">
    <property type="protein sequence ID" value="KAJ7629024.1"/>
    <property type="molecule type" value="Genomic_DNA"/>
</dbReference>
<dbReference type="PROSITE" id="PS50114">
    <property type="entry name" value="GATA_ZN_FINGER_2"/>
    <property type="match status" value="2"/>
</dbReference>
<evidence type="ECO:0000256" key="6">
    <source>
        <dbReference type="PROSITE-ProRule" id="PRU00094"/>
    </source>
</evidence>
<dbReference type="Proteomes" id="UP001221142">
    <property type="component" value="Unassembled WGS sequence"/>
</dbReference>
<evidence type="ECO:0000256" key="4">
    <source>
        <dbReference type="ARBA" id="ARBA00022833"/>
    </source>
</evidence>
<evidence type="ECO:0000256" key="2">
    <source>
        <dbReference type="ARBA" id="ARBA00022723"/>
    </source>
</evidence>
<name>A0AAD7BS64_9AGAR</name>
<proteinExistence type="predicted"/>
<dbReference type="PANTHER" id="PTHR10071:SF281">
    <property type="entry name" value="BOX A-BINDING FACTOR-RELATED"/>
    <property type="match status" value="1"/>
</dbReference>
<feature type="domain" description="GATA-type" evidence="8">
    <location>
        <begin position="293"/>
        <end position="346"/>
    </location>
</feature>
<dbReference type="GO" id="GO:0008270">
    <property type="term" value="F:zinc ion binding"/>
    <property type="evidence" value="ECO:0007669"/>
    <property type="project" value="UniProtKB-KW"/>
</dbReference>
<dbReference type="SMART" id="SM00401">
    <property type="entry name" value="ZnF_GATA"/>
    <property type="match status" value="2"/>
</dbReference>
<dbReference type="InterPro" id="IPR000679">
    <property type="entry name" value="Znf_GATA"/>
</dbReference>
<evidence type="ECO:0000313" key="9">
    <source>
        <dbReference type="EMBL" id="KAJ7629024.1"/>
    </source>
</evidence>
<evidence type="ECO:0000313" key="10">
    <source>
        <dbReference type="Proteomes" id="UP001221142"/>
    </source>
</evidence>
<reference evidence="9" key="1">
    <citation type="submission" date="2023-03" db="EMBL/GenBank/DDBJ databases">
        <title>Massive genome expansion in bonnet fungi (Mycena s.s.) driven by repeated elements and novel gene families across ecological guilds.</title>
        <authorList>
            <consortium name="Lawrence Berkeley National Laboratory"/>
            <person name="Harder C.B."/>
            <person name="Miyauchi S."/>
            <person name="Viragh M."/>
            <person name="Kuo A."/>
            <person name="Thoen E."/>
            <person name="Andreopoulos B."/>
            <person name="Lu D."/>
            <person name="Skrede I."/>
            <person name="Drula E."/>
            <person name="Henrissat B."/>
            <person name="Morin E."/>
            <person name="Kohler A."/>
            <person name="Barry K."/>
            <person name="LaButti K."/>
            <person name="Morin E."/>
            <person name="Salamov A."/>
            <person name="Lipzen A."/>
            <person name="Mereny Z."/>
            <person name="Hegedus B."/>
            <person name="Baldrian P."/>
            <person name="Stursova M."/>
            <person name="Weitz H."/>
            <person name="Taylor A."/>
            <person name="Grigoriev I.V."/>
            <person name="Nagy L.G."/>
            <person name="Martin F."/>
            <person name="Kauserud H."/>
        </authorList>
    </citation>
    <scope>NUCLEOTIDE SEQUENCE</scope>
    <source>
        <strain evidence="9">9284</strain>
    </source>
</reference>
<dbReference type="GO" id="GO:0045944">
    <property type="term" value="P:positive regulation of transcription by RNA polymerase II"/>
    <property type="evidence" value="ECO:0007669"/>
    <property type="project" value="TreeGrafter"/>
</dbReference>
<comment type="subcellular location">
    <subcellularLocation>
        <location evidence="1">Nucleus</location>
    </subcellularLocation>
</comment>
<accession>A0AAD7BS64</accession>
<keyword evidence="4" id="KW-0862">Zinc</keyword>
<dbReference type="PANTHER" id="PTHR10071">
    <property type="entry name" value="TRANSCRIPTION FACTOR GATA FAMILY MEMBER"/>
    <property type="match status" value="1"/>
</dbReference>
<evidence type="ECO:0000259" key="8">
    <source>
        <dbReference type="PROSITE" id="PS50114"/>
    </source>
</evidence>
<dbReference type="GO" id="GO:0005634">
    <property type="term" value="C:nucleus"/>
    <property type="evidence" value="ECO:0007669"/>
    <property type="project" value="UniProtKB-SubCell"/>
</dbReference>
<evidence type="ECO:0000256" key="1">
    <source>
        <dbReference type="ARBA" id="ARBA00004123"/>
    </source>
</evidence>
<dbReference type="Gene3D" id="3.30.50.10">
    <property type="entry name" value="Erythroid Transcription Factor GATA-1, subunit A"/>
    <property type="match status" value="2"/>
</dbReference>
<dbReference type="Pfam" id="PF00320">
    <property type="entry name" value="GATA"/>
    <property type="match status" value="2"/>
</dbReference>